<dbReference type="Pfam" id="PF01841">
    <property type="entry name" value="Transglut_core"/>
    <property type="match status" value="1"/>
</dbReference>
<dbReference type="InterPro" id="IPR038765">
    <property type="entry name" value="Papain-like_cys_pep_sf"/>
</dbReference>
<dbReference type="PANTHER" id="PTHR33490:SF12">
    <property type="entry name" value="BLL5557 PROTEIN"/>
    <property type="match status" value="1"/>
</dbReference>
<dbReference type="Proteomes" id="UP001055117">
    <property type="component" value="Unassembled WGS sequence"/>
</dbReference>
<feature type="domain" description="Transglutaminase-like" evidence="1">
    <location>
        <begin position="161"/>
        <end position="231"/>
    </location>
</feature>
<keyword evidence="3" id="KW-1185">Reference proteome</keyword>
<dbReference type="Gene3D" id="2.60.40.2250">
    <property type="match status" value="1"/>
</dbReference>
<protein>
    <recommendedName>
        <fullName evidence="1">Transglutaminase-like domain-containing protein</fullName>
    </recommendedName>
</protein>
<proteinExistence type="predicted"/>
<evidence type="ECO:0000259" key="1">
    <source>
        <dbReference type="SMART" id="SM00460"/>
    </source>
</evidence>
<sequence length="281" mass="31146">MKIRTGYTIGYDTFGPTPLTYQLNVHPSRAIDLLTSDAMRVDPPVPMRTYTDAFGNTCVRLLSPGGRVTVSADFLIADSGELDAYEPTARQFAVQDLPDDVLVFLLGSRYCETDKLSAIAWSLFGTTPEGWARVQAIVTWVHQRIRFDYQLADATRSAFDGYNQQVGVCRDYAHLAVALCRCMNIPARYCTGYLGDIGVPVDINPMDFSAWFEVYLDGPTGGRWYTFDARHDARRIGRIVIARGRDATDVAISTSFGTALLAQFDVHTDAVPDDFVLMQAA</sequence>
<gene>
    <name evidence="2" type="ORF">AFCDBAGC_4014</name>
</gene>
<dbReference type="RefSeq" id="WP_147754008.1">
    <property type="nucleotide sequence ID" value="NZ_BPQG01000068.1"/>
</dbReference>
<name>A0ABQ4QM57_9HYPH</name>
<dbReference type="InterPro" id="IPR002931">
    <property type="entry name" value="Transglutaminase-like"/>
</dbReference>
<accession>A0ABQ4QM57</accession>
<dbReference type="SUPFAM" id="SSF54001">
    <property type="entry name" value="Cysteine proteinases"/>
    <property type="match status" value="1"/>
</dbReference>
<reference evidence="2 3" key="1">
    <citation type="journal article" date="2021" name="Front. Microbiol.">
        <title>Comprehensive Comparative Genomics and Phenotyping of Methylobacterium Species.</title>
        <authorList>
            <person name="Alessa O."/>
            <person name="Ogura Y."/>
            <person name="Fujitani Y."/>
            <person name="Takami H."/>
            <person name="Hayashi T."/>
            <person name="Sahin N."/>
            <person name="Tani A."/>
        </authorList>
    </citation>
    <scope>NUCLEOTIDE SEQUENCE [LARGE SCALE GENOMIC DNA]</scope>
    <source>
        <strain evidence="2 3">DSM 23679</strain>
    </source>
</reference>
<dbReference type="SMART" id="SM00460">
    <property type="entry name" value="TGc"/>
    <property type="match status" value="1"/>
</dbReference>
<evidence type="ECO:0000313" key="3">
    <source>
        <dbReference type="Proteomes" id="UP001055117"/>
    </source>
</evidence>
<dbReference type="PANTHER" id="PTHR33490">
    <property type="entry name" value="BLR5614 PROTEIN-RELATED"/>
    <property type="match status" value="1"/>
</dbReference>
<dbReference type="EMBL" id="BPQG01000068">
    <property type="protein sequence ID" value="GJD46134.1"/>
    <property type="molecule type" value="Genomic_DNA"/>
</dbReference>
<comment type="caution">
    <text evidence="2">The sequence shown here is derived from an EMBL/GenBank/DDBJ whole genome shotgun (WGS) entry which is preliminary data.</text>
</comment>
<evidence type="ECO:0000313" key="2">
    <source>
        <dbReference type="EMBL" id="GJD46134.1"/>
    </source>
</evidence>
<organism evidence="2 3">
    <name type="scientific">Methylobacterium cerastii</name>
    <dbReference type="NCBI Taxonomy" id="932741"/>
    <lineage>
        <taxon>Bacteria</taxon>
        <taxon>Pseudomonadati</taxon>
        <taxon>Pseudomonadota</taxon>
        <taxon>Alphaproteobacteria</taxon>
        <taxon>Hyphomicrobiales</taxon>
        <taxon>Methylobacteriaceae</taxon>
        <taxon>Methylobacterium</taxon>
    </lineage>
</organism>
<dbReference type="Gene3D" id="3.10.620.30">
    <property type="match status" value="1"/>
</dbReference>